<protein>
    <recommendedName>
        <fullName evidence="2">BTB domain-containing protein</fullName>
    </recommendedName>
</protein>
<evidence type="ECO:0000256" key="1">
    <source>
        <dbReference type="SAM" id="SignalP"/>
    </source>
</evidence>
<feature type="domain" description="BTB" evidence="2">
    <location>
        <begin position="45"/>
        <end position="108"/>
    </location>
</feature>
<evidence type="ECO:0000313" key="3">
    <source>
        <dbReference type="EMBL" id="GMT02607.1"/>
    </source>
</evidence>
<dbReference type="Proteomes" id="UP001432027">
    <property type="component" value="Unassembled WGS sequence"/>
</dbReference>
<keyword evidence="1" id="KW-0732">Signal</keyword>
<dbReference type="PANTHER" id="PTHR22744">
    <property type="entry name" value="HELIX LOOP HELIX PROTEIN 21-RELATED"/>
    <property type="match status" value="1"/>
</dbReference>
<dbReference type="InterPro" id="IPR000210">
    <property type="entry name" value="BTB/POZ_dom"/>
</dbReference>
<dbReference type="SMART" id="SM00225">
    <property type="entry name" value="BTB"/>
    <property type="match status" value="1"/>
</dbReference>
<gene>
    <name evidence="3" type="ORF">PENTCL1PPCAC_24781</name>
</gene>
<keyword evidence="4" id="KW-1185">Reference proteome</keyword>
<dbReference type="Gene3D" id="3.30.710.10">
    <property type="entry name" value="Potassium Channel Kv1.1, Chain A"/>
    <property type="match status" value="1"/>
</dbReference>
<dbReference type="InterPro" id="IPR011333">
    <property type="entry name" value="SKP1/BTB/POZ_sf"/>
</dbReference>
<accession>A0AAV5U895</accession>
<name>A0AAV5U895_9BILA</name>
<evidence type="ECO:0000313" key="4">
    <source>
        <dbReference type="Proteomes" id="UP001432027"/>
    </source>
</evidence>
<dbReference type="AlphaFoldDB" id="A0AAV5U895"/>
<proteinExistence type="predicted"/>
<dbReference type="SUPFAM" id="SSF54695">
    <property type="entry name" value="POZ domain"/>
    <property type="match status" value="1"/>
</dbReference>
<dbReference type="Pfam" id="PF00651">
    <property type="entry name" value="BTB"/>
    <property type="match status" value="1"/>
</dbReference>
<comment type="caution">
    <text evidence="3">The sequence shown here is derived from an EMBL/GenBank/DDBJ whole genome shotgun (WGS) entry which is preliminary data.</text>
</comment>
<sequence>MFLLIQLLGAVAAVAAAPTNLQTVDAVDNVSDIVDTRFASPDGMCNVTLVIGSQELKVSKEFLAVHSPIFAKLFAGNITEKVEIADVDYDEFVSLMQIIFPGRSKISDATVLQILQLADQFQIERVLDLAETHLLSTAAFPIAKKFQLADQFKLPALKDKCLHSYEYMSEFKHLKFTAEYATFSDSLKASICDRMLDLKASIIEDKFA</sequence>
<feature type="chain" id="PRO_5043977832" description="BTB domain-containing protein" evidence="1">
    <location>
        <begin position="17"/>
        <end position="208"/>
    </location>
</feature>
<feature type="signal peptide" evidence="1">
    <location>
        <begin position="1"/>
        <end position="16"/>
    </location>
</feature>
<dbReference type="PANTHER" id="PTHR22744:SF14">
    <property type="entry name" value="BTB DOMAIN-CONTAINING PROTEIN-RELATED"/>
    <property type="match status" value="1"/>
</dbReference>
<dbReference type="PROSITE" id="PS50097">
    <property type="entry name" value="BTB"/>
    <property type="match status" value="1"/>
</dbReference>
<dbReference type="CDD" id="cd18186">
    <property type="entry name" value="BTB_POZ_ZBTB_KLHL-like"/>
    <property type="match status" value="1"/>
</dbReference>
<evidence type="ECO:0000259" key="2">
    <source>
        <dbReference type="PROSITE" id="PS50097"/>
    </source>
</evidence>
<dbReference type="EMBL" id="BTSX01000005">
    <property type="protein sequence ID" value="GMT02607.1"/>
    <property type="molecule type" value="Genomic_DNA"/>
</dbReference>
<organism evidence="3 4">
    <name type="scientific">Pristionchus entomophagus</name>
    <dbReference type="NCBI Taxonomy" id="358040"/>
    <lineage>
        <taxon>Eukaryota</taxon>
        <taxon>Metazoa</taxon>
        <taxon>Ecdysozoa</taxon>
        <taxon>Nematoda</taxon>
        <taxon>Chromadorea</taxon>
        <taxon>Rhabditida</taxon>
        <taxon>Rhabditina</taxon>
        <taxon>Diplogasteromorpha</taxon>
        <taxon>Diplogasteroidea</taxon>
        <taxon>Neodiplogasteridae</taxon>
        <taxon>Pristionchus</taxon>
    </lineage>
</organism>
<reference evidence="3" key="1">
    <citation type="submission" date="2023-10" db="EMBL/GenBank/DDBJ databases">
        <title>Genome assembly of Pristionchus species.</title>
        <authorList>
            <person name="Yoshida K."/>
            <person name="Sommer R.J."/>
        </authorList>
    </citation>
    <scope>NUCLEOTIDE SEQUENCE</scope>
    <source>
        <strain evidence="3">RS0144</strain>
    </source>
</reference>